<reference evidence="2 3" key="1">
    <citation type="submission" date="2014-06" db="EMBL/GenBank/DDBJ databases">
        <title>The Genome of the Aflatoxigenic Filamentous Fungus Aspergillus nomius.</title>
        <authorList>
            <person name="Moore M.G."/>
            <person name="Shannon B.M."/>
            <person name="Brian M.M."/>
        </authorList>
    </citation>
    <scope>NUCLEOTIDE SEQUENCE [LARGE SCALE GENOMIC DNA]</scope>
    <source>
        <strain evidence="2 3">NRRL 13137</strain>
    </source>
</reference>
<dbReference type="InterPro" id="IPR039327">
    <property type="entry name" value="CON7-like"/>
</dbReference>
<dbReference type="PANTHER" id="PTHR36167:SF3">
    <property type="entry name" value="C2H2 FINGER DOMAIN TRANSCRIPTION FACTOR (EUROFUNG)-RELATED"/>
    <property type="match status" value="1"/>
</dbReference>
<evidence type="ECO:0000313" key="2">
    <source>
        <dbReference type="EMBL" id="KNG91532.1"/>
    </source>
</evidence>
<feature type="region of interest" description="Disordered" evidence="1">
    <location>
        <begin position="69"/>
        <end position="96"/>
    </location>
</feature>
<dbReference type="RefSeq" id="XP_015412455.1">
    <property type="nucleotide sequence ID" value="XM_015545297.1"/>
</dbReference>
<evidence type="ECO:0000313" key="3">
    <source>
        <dbReference type="Proteomes" id="UP000037505"/>
    </source>
</evidence>
<proteinExistence type="predicted"/>
<feature type="region of interest" description="Disordered" evidence="1">
    <location>
        <begin position="458"/>
        <end position="479"/>
    </location>
</feature>
<keyword evidence="3" id="KW-1185">Reference proteome</keyword>
<dbReference type="PANTHER" id="PTHR36167">
    <property type="entry name" value="C2H2 FINGER DOMAIN TRANSCRIPTION FACTOR (EUROFUNG)-RELATED"/>
    <property type="match status" value="1"/>
</dbReference>
<evidence type="ECO:0008006" key="4">
    <source>
        <dbReference type="Google" id="ProtNLM"/>
    </source>
</evidence>
<accession>A0A0L1JIJ9</accession>
<comment type="caution">
    <text evidence="2">The sequence shown here is derived from an EMBL/GenBank/DDBJ whole genome shotgun (WGS) entry which is preliminary data.</text>
</comment>
<dbReference type="OrthoDB" id="5431013at2759"/>
<protein>
    <recommendedName>
        <fullName evidence="4">Fungal N-terminal domain-containing protein</fullName>
    </recommendedName>
</protein>
<evidence type="ECO:0000256" key="1">
    <source>
        <dbReference type="SAM" id="MobiDB-lite"/>
    </source>
</evidence>
<dbReference type="EMBL" id="JNOM01000002">
    <property type="protein sequence ID" value="KNG91532.1"/>
    <property type="molecule type" value="Genomic_DNA"/>
</dbReference>
<dbReference type="AlphaFoldDB" id="A0A0L1JIJ9"/>
<feature type="compositionally biased region" description="Basic and acidic residues" evidence="1">
    <location>
        <begin position="77"/>
        <end position="95"/>
    </location>
</feature>
<name>A0A0L1JIJ9_ASPN3</name>
<sequence length="692" mass="77419">MEAVGAASAICGIATTGIQCSIKLITVAGLVKSAQDEITDIAKDVLVNASILQQLGQLAKDRISHEQTALYTNGNNDKSKIPDSATRGDAERSTETQHGMFNAAGLAVVLKLATECNDIFSRLNEALRKTSKALSANTDGQTRIKATQAGMVHWPLTKPQIDGMQARLRDAKGTLMLMLQVAMLRYSETPMERNISGAILSPYSEEEQNLLKSSIVAAKKARQYISNERGPSCTQDVSAWATEKTPSGNRIQLGSMDQRSERARQNNTLVQNTQPEQVGVHRTFNSRTRRFSGTEKKKHPHCNMLNMPSITDDNIIHQGASTTNNRSEQYYTNTNRPSISPTNEPLMTPLSVYLASPKLQIAYGKVHVEYQTRLLRISRTEIDSQIQQWRDSSHRTVLDQLHALTANEQQALDAINCGHNSKNLLAAGTLEWIQFGEYLPVNGVEHIMARSMTIIISSKDQSSTEKEKPEPIRGDEDTRYGKESTTWVKVHRSHIVPDTLIAYRLPFEFDEEDPGYVIIKQWIPEDLQEELFAHTRNLRNGRFIERKVSTSTKLKVDDRERDQRFGSRFLSRLKRGLEVAGLYRLYRRRIDEEDSQSDTSTSPERVEGEANFDSISHIARDDSRISVLGSRVFEEHRSSFPQTQNGVGNCGSIKDHESSAVPLKFLLNDGGKVSQEDVEGIVGDLLYKYTAA</sequence>
<feature type="compositionally biased region" description="Basic and acidic residues" evidence="1">
    <location>
        <begin position="462"/>
        <end position="479"/>
    </location>
</feature>
<gene>
    <name evidence="2" type="ORF">ANOM_000039</name>
</gene>
<dbReference type="GO" id="GO:0006355">
    <property type="term" value="P:regulation of DNA-templated transcription"/>
    <property type="evidence" value="ECO:0007669"/>
    <property type="project" value="InterPro"/>
</dbReference>
<dbReference type="GeneID" id="26801843"/>
<organism evidence="2 3">
    <name type="scientific">Aspergillus nomiae NRRL (strain ATCC 15546 / NRRL 13137 / CBS 260.88 / M93)</name>
    <dbReference type="NCBI Taxonomy" id="1509407"/>
    <lineage>
        <taxon>Eukaryota</taxon>
        <taxon>Fungi</taxon>
        <taxon>Dikarya</taxon>
        <taxon>Ascomycota</taxon>
        <taxon>Pezizomycotina</taxon>
        <taxon>Eurotiomycetes</taxon>
        <taxon>Eurotiomycetidae</taxon>
        <taxon>Eurotiales</taxon>
        <taxon>Aspergillaceae</taxon>
        <taxon>Aspergillus</taxon>
        <taxon>Aspergillus subgen. Circumdati</taxon>
    </lineage>
</organism>
<dbReference type="Proteomes" id="UP000037505">
    <property type="component" value="Unassembled WGS sequence"/>
</dbReference>